<reference evidence="2" key="1">
    <citation type="submission" date="2022-06" db="EMBL/GenBank/DDBJ databases">
        <title>Vallitalea longa sp. nov., an anaerobic bacterium isolated from marine sediment.</title>
        <authorList>
            <person name="Hirano S."/>
            <person name="Terahara T."/>
            <person name="Mori K."/>
            <person name="Hamada M."/>
            <person name="Matsumoto R."/>
            <person name="Kobayashi T."/>
        </authorList>
    </citation>
    <scope>NUCLEOTIDE SEQUENCE</scope>
    <source>
        <strain evidence="2">SH18-1</strain>
    </source>
</reference>
<dbReference type="Pfam" id="PF07883">
    <property type="entry name" value="Cupin_2"/>
    <property type="match status" value="1"/>
</dbReference>
<keyword evidence="3" id="KW-1185">Reference proteome</keyword>
<evidence type="ECO:0000313" key="2">
    <source>
        <dbReference type="EMBL" id="GKX29423.1"/>
    </source>
</evidence>
<dbReference type="CDD" id="cd02238">
    <property type="entry name" value="cupin_KdgF"/>
    <property type="match status" value="1"/>
</dbReference>
<dbReference type="SUPFAM" id="SSF51182">
    <property type="entry name" value="RmlC-like cupins"/>
    <property type="match status" value="1"/>
</dbReference>
<evidence type="ECO:0000259" key="1">
    <source>
        <dbReference type="Pfam" id="PF07883"/>
    </source>
</evidence>
<comment type="caution">
    <text evidence="2">The sequence shown here is derived from an EMBL/GenBank/DDBJ whole genome shotgun (WGS) entry which is preliminary data.</text>
</comment>
<organism evidence="2 3">
    <name type="scientific">Vallitalea longa</name>
    <dbReference type="NCBI Taxonomy" id="2936439"/>
    <lineage>
        <taxon>Bacteria</taxon>
        <taxon>Bacillati</taxon>
        <taxon>Bacillota</taxon>
        <taxon>Clostridia</taxon>
        <taxon>Lachnospirales</taxon>
        <taxon>Vallitaleaceae</taxon>
        <taxon>Vallitalea</taxon>
    </lineage>
</organism>
<proteinExistence type="predicted"/>
<dbReference type="Gene3D" id="2.60.120.10">
    <property type="entry name" value="Jelly Rolls"/>
    <property type="match status" value="1"/>
</dbReference>
<accession>A0A9W5YBP8</accession>
<dbReference type="InterPro" id="IPR013096">
    <property type="entry name" value="Cupin_2"/>
</dbReference>
<feature type="domain" description="Cupin type-2" evidence="1">
    <location>
        <begin position="37"/>
        <end position="98"/>
    </location>
</feature>
<dbReference type="EMBL" id="BRLB01000004">
    <property type="protein sequence ID" value="GKX29423.1"/>
    <property type="molecule type" value="Genomic_DNA"/>
</dbReference>
<dbReference type="PIRSF" id="PIRSF029883">
    <property type="entry name" value="KdgF"/>
    <property type="match status" value="1"/>
</dbReference>
<dbReference type="AlphaFoldDB" id="A0A9W5YBP8"/>
<dbReference type="PANTHER" id="PTHR40112">
    <property type="entry name" value="H2HPP ISOMERASE"/>
    <property type="match status" value="1"/>
</dbReference>
<dbReference type="PANTHER" id="PTHR40112:SF1">
    <property type="entry name" value="H2HPP ISOMERASE"/>
    <property type="match status" value="1"/>
</dbReference>
<dbReference type="RefSeq" id="WP_281814904.1">
    <property type="nucleotide sequence ID" value="NZ_BRLB01000004.1"/>
</dbReference>
<evidence type="ECO:0000313" key="3">
    <source>
        <dbReference type="Proteomes" id="UP001144256"/>
    </source>
</evidence>
<gene>
    <name evidence="2" type="ORF">SH1V18_19030</name>
</gene>
<protein>
    <submittedName>
        <fullName evidence="2">Cupin</fullName>
    </submittedName>
</protein>
<dbReference type="InterPro" id="IPR011051">
    <property type="entry name" value="RmlC_Cupin_sf"/>
</dbReference>
<dbReference type="InterPro" id="IPR052535">
    <property type="entry name" value="Bacilysin_H2HPP_isomerase"/>
</dbReference>
<dbReference type="InterPro" id="IPR025499">
    <property type="entry name" value="KdgF"/>
</dbReference>
<dbReference type="Proteomes" id="UP001144256">
    <property type="component" value="Unassembled WGS sequence"/>
</dbReference>
<sequence>MDIKNYFVNSEIKTKDFGNGIRRKILSYNDNLMIVEVYFDENAEMEVHAHPHEQITYIIEGEFEFNIDGNKRICKPGDSTYKQANIKHGAVCRKKGKLIDIFTPCRQDFLDKQ</sequence>
<dbReference type="InterPro" id="IPR014710">
    <property type="entry name" value="RmlC-like_jellyroll"/>
</dbReference>
<name>A0A9W5YBP8_9FIRM</name>